<evidence type="ECO:0000256" key="1">
    <source>
        <dbReference type="ARBA" id="ARBA00022670"/>
    </source>
</evidence>
<keyword evidence="9" id="KW-1185">Reference proteome</keyword>
<dbReference type="PANTHER" id="PTHR11804">
    <property type="entry name" value="PROTEASE M3 THIMET OLIGOPEPTIDASE-RELATED"/>
    <property type="match status" value="1"/>
</dbReference>
<comment type="caution">
    <text evidence="8">The sequence shown here is derived from an EMBL/GenBank/DDBJ whole genome shotgun (WGS) entry which is preliminary data.</text>
</comment>
<dbReference type="GO" id="GO:0046872">
    <property type="term" value="F:metal ion binding"/>
    <property type="evidence" value="ECO:0007669"/>
    <property type="project" value="UniProtKB-UniRule"/>
</dbReference>
<feature type="domain" description="Peptidase M3A/M3B catalytic" evidence="7">
    <location>
        <begin position="316"/>
        <end position="557"/>
    </location>
</feature>
<comment type="cofactor">
    <cofactor evidence="6">
        <name>Zn(2+)</name>
        <dbReference type="ChEBI" id="CHEBI:29105"/>
    </cofactor>
    <text evidence="6">Binds 1 zinc ion.</text>
</comment>
<name>A0A931H8C4_9BURK</name>
<dbReference type="Pfam" id="PF01432">
    <property type="entry name" value="Peptidase_M3"/>
    <property type="match status" value="1"/>
</dbReference>
<dbReference type="GO" id="GO:0004222">
    <property type="term" value="F:metalloendopeptidase activity"/>
    <property type="evidence" value="ECO:0007669"/>
    <property type="project" value="InterPro"/>
</dbReference>
<accession>A0A931H8C4</accession>
<dbReference type="InterPro" id="IPR045090">
    <property type="entry name" value="Pept_M3A_M3B"/>
</dbReference>
<evidence type="ECO:0000256" key="5">
    <source>
        <dbReference type="ARBA" id="ARBA00023049"/>
    </source>
</evidence>
<keyword evidence="2 6" id="KW-0479">Metal-binding</keyword>
<dbReference type="CDD" id="cd09606">
    <property type="entry name" value="M3B_PepF"/>
    <property type="match status" value="1"/>
</dbReference>
<dbReference type="GO" id="GO:0006518">
    <property type="term" value="P:peptide metabolic process"/>
    <property type="evidence" value="ECO:0007669"/>
    <property type="project" value="TreeGrafter"/>
</dbReference>
<keyword evidence="3 6" id="KW-0378">Hydrolase</keyword>
<keyword evidence="4 6" id="KW-0862">Zinc</keyword>
<dbReference type="EMBL" id="JADWYS010000001">
    <property type="protein sequence ID" value="MBG9390262.1"/>
    <property type="molecule type" value="Genomic_DNA"/>
</dbReference>
<dbReference type="SUPFAM" id="SSF55486">
    <property type="entry name" value="Metalloproteases ('zincins'), catalytic domain"/>
    <property type="match status" value="1"/>
</dbReference>
<reference evidence="8" key="1">
    <citation type="submission" date="2020-11" db="EMBL/GenBank/DDBJ databases">
        <title>Bacterial whole genome sequence for Caenimonas sp. DR4.4.</title>
        <authorList>
            <person name="Le V."/>
            <person name="Ko S.-R."/>
            <person name="Ahn C.-Y."/>
            <person name="Oh H.-M."/>
        </authorList>
    </citation>
    <scope>NUCLEOTIDE SEQUENCE</scope>
    <source>
        <strain evidence="8">DR4.4</strain>
    </source>
</reference>
<protein>
    <submittedName>
        <fullName evidence="8">M3 family oligoendopeptidase</fullName>
    </submittedName>
</protein>
<dbReference type="RefSeq" id="WP_196988012.1">
    <property type="nucleotide sequence ID" value="NZ_JADWYS010000001.1"/>
</dbReference>
<comment type="similarity">
    <text evidence="6">Belongs to the peptidase M3 family.</text>
</comment>
<evidence type="ECO:0000259" key="7">
    <source>
        <dbReference type="Pfam" id="PF01432"/>
    </source>
</evidence>
<dbReference type="AlphaFoldDB" id="A0A931H8C4"/>
<evidence type="ECO:0000313" key="9">
    <source>
        <dbReference type="Proteomes" id="UP000651050"/>
    </source>
</evidence>
<gene>
    <name evidence="8" type="ORF">I5803_19685</name>
</gene>
<evidence type="ECO:0000256" key="6">
    <source>
        <dbReference type="RuleBase" id="RU003435"/>
    </source>
</evidence>
<evidence type="ECO:0000313" key="8">
    <source>
        <dbReference type="EMBL" id="MBG9390262.1"/>
    </source>
</evidence>
<evidence type="ECO:0000256" key="2">
    <source>
        <dbReference type="ARBA" id="ARBA00022723"/>
    </source>
</evidence>
<organism evidence="8 9">
    <name type="scientific">Caenimonas aquaedulcis</name>
    <dbReference type="NCBI Taxonomy" id="2793270"/>
    <lineage>
        <taxon>Bacteria</taxon>
        <taxon>Pseudomonadati</taxon>
        <taxon>Pseudomonadota</taxon>
        <taxon>Betaproteobacteria</taxon>
        <taxon>Burkholderiales</taxon>
        <taxon>Comamonadaceae</taxon>
        <taxon>Caenimonas</taxon>
    </lineage>
</organism>
<keyword evidence="5 6" id="KW-0482">Metalloprotease</keyword>
<dbReference type="Proteomes" id="UP000651050">
    <property type="component" value="Unassembled WGS sequence"/>
</dbReference>
<sequence length="568" mass="63263">MTPYKYYAQRPARLTPEFVQSESAPFLETLAAADAAPDASAWLDAVSRWNALRGYLEGERSRLGYALSKNCLDEALEAQDRYFREQIQPAQEEGDARFLRALAKSPHRPAIAARHGAYFLDRMAAGQPTVDPVNSALRVQVGELGQQHSKAIASAEVLVAGEKMTLTRAASIAGGAGDTVLRREAYLAYRGWFDAHRAMLGELFANMVRMRDEMGRNLGHANFIALGYAGMQRTDYGPAESAQFRRGVRESFVPLNRRLIARQAAEMGGERLKPWDMGYHTSLGIPLGAVPVEGQLDAAQRVFAKLSPRLASHYERMRGDGLIDLANRKGKRGGAFCTTFPDEGRVAIFCNSTGQADDVRTLMHEMGHAFQASESQAIELVELQWPTADAAEIHSMGMEFLSLKHVQEFFADEEHARRFRKKLWVGAVELICYICVVDEFQHWVYENPGATPAERDAQWDRSWETYIPGLDFGGIEPMRSARWYAQTHIFRMPFYYIDYAIAELGAMQLALMDKTDPARTLETYLELCRIGGTQGVLDIFRSAGLRSPFDAGVMAELAAHAAKECGLA</sequence>
<keyword evidence="1 6" id="KW-0645">Protease</keyword>
<proteinExistence type="inferred from homology"/>
<dbReference type="Gene3D" id="1.10.1370.30">
    <property type="match status" value="1"/>
</dbReference>
<dbReference type="InterPro" id="IPR001567">
    <property type="entry name" value="Pept_M3A_M3B_dom"/>
</dbReference>
<evidence type="ECO:0000256" key="3">
    <source>
        <dbReference type="ARBA" id="ARBA00022801"/>
    </source>
</evidence>
<evidence type="ECO:0000256" key="4">
    <source>
        <dbReference type="ARBA" id="ARBA00022833"/>
    </source>
</evidence>
<dbReference type="PANTHER" id="PTHR11804:SF84">
    <property type="entry name" value="SACCHAROLYSIN"/>
    <property type="match status" value="1"/>
</dbReference>
<dbReference type="GO" id="GO:0006508">
    <property type="term" value="P:proteolysis"/>
    <property type="evidence" value="ECO:0007669"/>
    <property type="project" value="UniProtKB-KW"/>
</dbReference>